<proteinExistence type="inferred from homology"/>
<accession>A0A1B6D9A1</accession>
<dbReference type="EMBL" id="GEDC01001429">
    <property type="protein sequence ID" value="JAS35869.1"/>
    <property type="molecule type" value="Transcribed_RNA"/>
</dbReference>
<evidence type="ECO:0000256" key="2">
    <source>
        <dbReference type="ARBA" id="ARBA00019581"/>
    </source>
</evidence>
<evidence type="ECO:0000256" key="1">
    <source>
        <dbReference type="ARBA" id="ARBA00008942"/>
    </source>
</evidence>
<dbReference type="EMBL" id="GEDC01015041">
    <property type="protein sequence ID" value="JAS22257.1"/>
    <property type="molecule type" value="Transcribed_RNA"/>
</dbReference>
<reference evidence="5" key="1">
    <citation type="submission" date="2015-12" db="EMBL/GenBank/DDBJ databases">
        <title>De novo transcriptome assembly of four potential Pierce s Disease insect vectors from Arizona vineyards.</title>
        <authorList>
            <person name="Tassone E.E."/>
        </authorList>
    </citation>
    <scope>NUCLEOTIDE SEQUENCE</scope>
</reference>
<protein>
    <recommendedName>
        <fullName evidence="2">Biogenesis of lysosome-related organelles complex 1 subunit 3</fullName>
    </recommendedName>
</protein>
<dbReference type="PANTHER" id="PTHR31974">
    <property type="entry name" value="BIOGENESIS OF LYSOSOME-RELATED ORGANELLES COMPLEX 1 SUBUNIT 3"/>
    <property type="match status" value="1"/>
</dbReference>
<evidence type="ECO:0000313" key="5">
    <source>
        <dbReference type="EMBL" id="JAS22257.1"/>
    </source>
</evidence>
<dbReference type="EMBL" id="GEDC01020476">
    <property type="protein sequence ID" value="JAS16822.1"/>
    <property type="molecule type" value="Transcribed_RNA"/>
</dbReference>
<dbReference type="GO" id="GO:0031083">
    <property type="term" value="C:BLOC-1 complex"/>
    <property type="evidence" value="ECO:0007669"/>
    <property type="project" value="TreeGrafter"/>
</dbReference>
<evidence type="ECO:0000313" key="6">
    <source>
        <dbReference type="EMBL" id="JAS35869.1"/>
    </source>
</evidence>
<evidence type="ECO:0000313" key="4">
    <source>
        <dbReference type="EMBL" id="JAS16822.1"/>
    </source>
</evidence>
<sequence length="168" mass="18493">MDMKSVIMGEAPESDEEEQRPLAEVVGKINQFPVQGIVVAGEASESENDSEDSCSTASEAFYSKSGAVQNHIEDDYISVKYDSLLHKKLRESNVSLYKSICEHNQQCFSNTTRLLNKINQQLLISQVEVQDAASASRKALSNLQKVDASLSTALAIPYLPNINIMPLL</sequence>
<dbReference type="PANTHER" id="PTHR31974:SF2">
    <property type="entry name" value="BIOGENESIS OF LYSOSOME-RELATED ORGANELLES COMPLEX 1 SUBUNIT 3"/>
    <property type="match status" value="1"/>
</dbReference>
<organism evidence="5">
    <name type="scientific">Clastoptera arizonana</name>
    <name type="common">Arizona spittle bug</name>
    <dbReference type="NCBI Taxonomy" id="38151"/>
    <lineage>
        <taxon>Eukaryota</taxon>
        <taxon>Metazoa</taxon>
        <taxon>Ecdysozoa</taxon>
        <taxon>Arthropoda</taxon>
        <taxon>Hexapoda</taxon>
        <taxon>Insecta</taxon>
        <taxon>Pterygota</taxon>
        <taxon>Neoptera</taxon>
        <taxon>Paraneoptera</taxon>
        <taxon>Hemiptera</taxon>
        <taxon>Auchenorrhyncha</taxon>
        <taxon>Cercopoidea</taxon>
        <taxon>Clastopteridae</taxon>
        <taxon>Clastoptera</taxon>
    </lineage>
</organism>
<name>A0A1B6D9A1_9HEMI</name>
<gene>
    <name evidence="6" type="ORF">g.6757</name>
    <name evidence="4" type="ORF">g.6758</name>
    <name evidence="5" type="ORF">g.6759</name>
</gene>
<dbReference type="InterPro" id="IPR017245">
    <property type="entry name" value="BLOC-1_complex_su-3"/>
</dbReference>
<comment type="similarity">
    <text evidence="1">Belongs to the BLOC1S3 family.</text>
</comment>
<dbReference type="AlphaFoldDB" id="A0A1B6D9A1"/>
<evidence type="ECO:0000256" key="3">
    <source>
        <dbReference type="SAM" id="MobiDB-lite"/>
    </source>
</evidence>
<feature type="region of interest" description="Disordered" evidence="3">
    <location>
        <begin position="1"/>
        <end position="20"/>
    </location>
</feature>
<dbReference type="Pfam" id="PF15753">
    <property type="entry name" value="BLOC1S3"/>
    <property type="match status" value="1"/>
</dbReference>